<comment type="cofactor">
    <cofactor evidence="2">
        <name>Mn(2+)</name>
        <dbReference type="ChEBI" id="CHEBI:29035"/>
    </cofactor>
    <text evidence="2">The Mn(2+) ion enhances activity.</text>
</comment>
<keyword evidence="2" id="KW-0479">Metal-binding</keyword>
<feature type="binding site" evidence="2">
    <location>
        <position position="359"/>
    </location>
    <ligand>
        <name>Mn(2+)</name>
        <dbReference type="ChEBI" id="CHEBI:29035"/>
        <label>2</label>
    </ligand>
</feature>
<dbReference type="Gene3D" id="3.40.630.10">
    <property type="entry name" value="Zn peptidases"/>
    <property type="match status" value="1"/>
</dbReference>
<dbReference type="GO" id="GO:0019877">
    <property type="term" value="P:diaminopimelate biosynthetic process"/>
    <property type="evidence" value="ECO:0007669"/>
    <property type="project" value="UniProtKB-ARBA"/>
</dbReference>
<dbReference type="Proteomes" id="UP000518887">
    <property type="component" value="Unassembled WGS sequence"/>
</dbReference>
<dbReference type="PIRSF" id="PIRSF005962">
    <property type="entry name" value="Pept_M20D_amidohydro"/>
    <property type="match status" value="1"/>
</dbReference>
<dbReference type="EMBL" id="JACHFQ010000002">
    <property type="protein sequence ID" value="MBB5225366.1"/>
    <property type="molecule type" value="Genomic_DNA"/>
</dbReference>
<keyword evidence="5" id="KW-1185">Reference proteome</keyword>
<dbReference type="GO" id="GO:0050118">
    <property type="term" value="F:N-acetyldiaminopimelate deacetylase activity"/>
    <property type="evidence" value="ECO:0007669"/>
    <property type="project" value="UniProtKB-ARBA"/>
</dbReference>
<dbReference type="Gene3D" id="3.30.70.360">
    <property type="match status" value="1"/>
</dbReference>
<reference evidence="4 5" key="1">
    <citation type="submission" date="2020-08" db="EMBL/GenBank/DDBJ databases">
        <title>Genomic Encyclopedia of Type Strains, Phase IV (KMG-IV): sequencing the most valuable type-strain genomes for metagenomic binning, comparative biology and taxonomic classification.</title>
        <authorList>
            <person name="Goeker M."/>
        </authorList>
    </citation>
    <scope>NUCLEOTIDE SEQUENCE [LARGE SCALE GENOMIC DNA]</scope>
    <source>
        <strain evidence="4 5">DSM 103462</strain>
    </source>
</reference>
<dbReference type="GO" id="GO:0046872">
    <property type="term" value="F:metal ion binding"/>
    <property type="evidence" value="ECO:0007669"/>
    <property type="project" value="UniProtKB-KW"/>
</dbReference>
<comment type="caution">
    <text evidence="4">The sequence shown here is derived from an EMBL/GenBank/DDBJ whole genome shotgun (WGS) entry which is preliminary data.</text>
</comment>
<keyword evidence="2" id="KW-0464">Manganese</keyword>
<evidence type="ECO:0000256" key="2">
    <source>
        <dbReference type="PIRSR" id="PIRSR005962-1"/>
    </source>
</evidence>
<dbReference type="SUPFAM" id="SSF55031">
    <property type="entry name" value="Bacterial exopeptidase dimerisation domain"/>
    <property type="match status" value="1"/>
</dbReference>
<keyword evidence="1 4" id="KW-0378">Hydrolase</keyword>
<dbReference type="PANTHER" id="PTHR11014">
    <property type="entry name" value="PEPTIDASE M20 FAMILY MEMBER"/>
    <property type="match status" value="1"/>
</dbReference>
<dbReference type="InterPro" id="IPR017439">
    <property type="entry name" value="Amidohydrolase"/>
</dbReference>
<dbReference type="InterPro" id="IPR036264">
    <property type="entry name" value="Bact_exopeptidase_dim_dom"/>
</dbReference>
<dbReference type="PANTHER" id="PTHR11014:SF63">
    <property type="entry name" value="METALLOPEPTIDASE, PUTATIVE (AFU_ORTHOLOGUE AFUA_6G09600)-RELATED"/>
    <property type="match status" value="1"/>
</dbReference>
<name>A0A7W8G7Z3_9SPIR</name>
<feature type="binding site" evidence="2">
    <location>
        <position position="136"/>
    </location>
    <ligand>
        <name>Mn(2+)</name>
        <dbReference type="ChEBI" id="CHEBI:29035"/>
        <label>2</label>
    </ligand>
</feature>
<dbReference type="SUPFAM" id="SSF53187">
    <property type="entry name" value="Zn-dependent exopeptidases"/>
    <property type="match status" value="1"/>
</dbReference>
<gene>
    <name evidence="4" type="ORF">HNP76_000710</name>
</gene>
<proteinExistence type="predicted"/>
<feature type="binding site" evidence="2">
    <location>
        <position position="102"/>
    </location>
    <ligand>
        <name>Mn(2+)</name>
        <dbReference type="ChEBI" id="CHEBI:29035"/>
        <label>2</label>
    </ligand>
</feature>
<dbReference type="NCBIfam" id="TIGR01891">
    <property type="entry name" value="amidohydrolases"/>
    <property type="match status" value="1"/>
</dbReference>
<protein>
    <submittedName>
        <fullName evidence="4">Amidohydrolase</fullName>
    </submittedName>
</protein>
<feature type="binding site" evidence="2">
    <location>
        <position position="160"/>
    </location>
    <ligand>
        <name>Mn(2+)</name>
        <dbReference type="ChEBI" id="CHEBI:29035"/>
        <label>2</label>
    </ligand>
</feature>
<dbReference type="InterPro" id="IPR002933">
    <property type="entry name" value="Peptidase_M20"/>
</dbReference>
<evidence type="ECO:0000256" key="1">
    <source>
        <dbReference type="ARBA" id="ARBA00022801"/>
    </source>
</evidence>
<feature type="domain" description="Peptidase M20 dimerisation" evidence="3">
    <location>
        <begin position="184"/>
        <end position="281"/>
    </location>
</feature>
<dbReference type="FunFam" id="3.30.70.360:FF:000001">
    <property type="entry name" value="N-acetyldiaminopimelate deacetylase"/>
    <property type="match status" value="1"/>
</dbReference>
<evidence type="ECO:0000313" key="4">
    <source>
        <dbReference type="EMBL" id="MBB5225366.1"/>
    </source>
</evidence>
<organism evidence="4 5">
    <name type="scientific">Treponema ruminis</name>
    <dbReference type="NCBI Taxonomy" id="744515"/>
    <lineage>
        <taxon>Bacteria</taxon>
        <taxon>Pseudomonadati</taxon>
        <taxon>Spirochaetota</taxon>
        <taxon>Spirochaetia</taxon>
        <taxon>Spirochaetales</taxon>
        <taxon>Treponemataceae</taxon>
        <taxon>Treponema</taxon>
    </lineage>
</organism>
<evidence type="ECO:0000259" key="3">
    <source>
        <dbReference type="Pfam" id="PF07687"/>
    </source>
</evidence>
<dbReference type="RefSeq" id="WP_184657581.1">
    <property type="nucleotide sequence ID" value="NZ_CP031518.1"/>
</dbReference>
<dbReference type="Pfam" id="PF07687">
    <property type="entry name" value="M20_dimer"/>
    <property type="match status" value="1"/>
</dbReference>
<dbReference type="AlphaFoldDB" id="A0A7W8G7Z3"/>
<dbReference type="Pfam" id="PF01546">
    <property type="entry name" value="Peptidase_M20"/>
    <property type="match status" value="1"/>
</dbReference>
<evidence type="ECO:0000313" key="5">
    <source>
        <dbReference type="Proteomes" id="UP000518887"/>
    </source>
</evidence>
<feature type="binding site" evidence="2">
    <location>
        <position position="100"/>
    </location>
    <ligand>
        <name>Mn(2+)</name>
        <dbReference type="ChEBI" id="CHEBI:29035"/>
        <label>2</label>
    </ligand>
</feature>
<dbReference type="InterPro" id="IPR011650">
    <property type="entry name" value="Peptidase_M20_dimer"/>
</dbReference>
<sequence>MTILEEALALKPYMVELRNHFHSHPELALNEFNTCKYIEEKLTEIGLSFKRVSATNVIAELDSGIPGKTLLLRADIDALPIQEENDVPYKSQNPGIMHACGHDGHTASLLGAAKILSAHKNDFKGKIIFAFQAAEEIGNGARDIINSGLLDNVNRTFAIHFQSGLEAGKFAIKSGSDMASCDRLKITIHGKSSHITYPEMGADSLFVGALIASQLQTVVSRLISPVEGGLIGIGSFHSGTTYNIIPSEAVLEGTIRAFSKESRKKLADAVRKIAANIADEYGAKADVEIEDISDPLINPAETVAEVIESAKKIVPTENIITNIEKRFMADNFADFSRKAPGTYVHAGSSDGEATSFPHHNEHFDLAQDSYHYAAALAVQYALDFLTRE</sequence>
<accession>A0A7W8G7Z3</accession>